<dbReference type="OrthoDB" id="288363at2"/>
<keyword evidence="1" id="KW-1133">Transmembrane helix</keyword>
<reference evidence="3 4" key="1">
    <citation type="submission" date="2019-02" db="EMBL/GenBank/DDBJ databases">
        <title>Deep-cultivation of Planctomycetes and their phenomic and genomic characterization uncovers novel biology.</title>
        <authorList>
            <person name="Wiegand S."/>
            <person name="Jogler M."/>
            <person name="Boedeker C."/>
            <person name="Pinto D."/>
            <person name="Vollmers J."/>
            <person name="Rivas-Marin E."/>
            <person name="Kohn T."/>
            <person name="Peeters S.H."/>
            <person name="Heuer A."/>
            <person name="Rast P."/>
            <person name="Oberbeckmann S."/>
            <person name="Bunk B."/>
            <person name="Jeske O."/>
            <person name="Meyerdierks A."/>
            <person name="Storesund J.E."/>
            <person name="Kallscheuer N."/>
            <person name="Luecker S."/>
            <person name="Lage O.M."/>
            <person name="Pohl T."/>
            <person name="Merkel B.J."/>
            <person name="Hornburger P."/>
            <person name="Mueller R.-W."/>
            <person name="Bruemmer F."/>
            <person name="Labrenz M."/>
            <person name="Spormann A.M."/>
            <person name="Op den Camp H."/>
            <person name="Overmann J."/>
            <person name="Amann R."/>
            <person name="Jetten M.S.M."/>
            <person name="Mascher T."/>
            <person name="Medema M.H."/>
            <person name="Devos D.P."/>
            <person name="Kaster A.-K."/>
            <person name="Ovreas L."/>
            <person name="Rohde M."/>
            <person name="Galperin M.Y."/>
            <person name="Jogler C."/>
        </authorList>
    </citation>
    <scope>NUCLEOTIDE SEQUENCE [LARGE SCALE GENOMIC DNA]</scope>
    <source>
        <strain evidence="3 4">ETA_A1</strain>
    </source>
</reference>
<proteinExistence type="predicted"/>
<feature type="signal peptide" evidence="2">
    <location>
        <begin position="1"/>
        <end position="23"/>
    </location>
</feature>
<sequence length="243" mass="27340" precursor="true">MTRRWLLVAVLVLVGTCLTPAGAAAYIPPPARSYTISAGEFVFVMIGPLGWPYYDDNANPETAAIRAVYPRSGMYRNDGSATLIWPFGEPNSYVYRDNIFVFPDGVHLVVHCKVAQDPDHGLLSFYARGERIGGYSARELLSWPGLVPSMPKFAGQRLQYKYLEAVGFDREKLECTARTYDGNWYVFDLRTGRIVSRTRWSLWVGVALSAVLAVVAWLSFRFFRKRRHKRAAAIVPAQRHGSA</sequence>
<feature type="transmembrane region" description="Helical" evidence="1">
    <location>
        <begin position="200"/>
        <end position="220"/>
    </location>
</feature>
<dbReference type="Proteomes" id="UP000319576">
    <property type="component" value="Chromosome"/>
</dbReference>
<evidence type="ECO:0000313" key="3">
    <source>
        <dbReference type="EMBL" id="QDU22161.1"/>
    </source>
</evidence>
<feature type="chain" id="PRO_5021845654" evidence="2">
    <location>
        <begin position="24"/>
        <end position="243"/>
    </location>
</feature>
<organism evidence="3 4">
    <name type="scientific">Urbifossiella limnaea</name>
    <dbReference type="NCBI Taxonomy" id="2528023"/>
    <lineage>
        <taxon>Bacteria</taxon>
        <taxon>Pseudomonadati</taxon>
        <taxon>Planctomycetota</taxon>
        <taxon>Planctomycetia</taxon>
        <taxon>Gemmatales</taxon>
        <taxon>Gemmataceae</taxon>
        <taxon>Urbifossiella</taxon>
    </lineage>
</organism>
<accession>A0A517XXH1</accession>
<keyword evidence="4" id="KW-1185">Reference proteome</keyword>
<dbReference type="AlphaFoldDB" id="A0A517XXH1"/>
<keyword evidence="1" id="KW-0472">Membrane</keyword>
<evidence type="ECO:0000256" key="1">
    <source>
        <dbReference type="SAM" id="Phobius"/>
    </source>
</evidence>
<evidence type="ECO:0000256" key="2">
    <source>
        <dbReference type="SAM" id="SignalP"/>
    </source>
</evidence>
<gene>
    <name evidence="3" type="ORF">ETAA1_41370</name>
</gene>
<dbReference type="EMBL" id="CP036273">
    <property type="protein sequence ID" value="QDU22161.1"/>
    <property type="molecule type" value="Genomic_DNA"/>
</dbReference>
<keyword evidence="1" id="KW-0812">Transmembrane</keyword>
<keyword evidence="2" id="KW-0732">Signal</keyword>
<evidence type="ECO:0000313" key="4">
    <source>
        <dbReference type="Proteomes" id="UP000319576"/>
    </source>
</evidence>
<protein>
    <submittedName>
        <fullName evidence="3">Uncharacterized protein</fullName>
    </submittedName>
</protein>
<dbReference type="KEGG" id="uli:ETAA1_41370"/>
<dbReference type="RefSeq" id="WP_145241658.1">
    <property type="nucleotide sequence ID" value="NZ_CP036273.1"/>
</dbReference>
<name>A0A517XXH1_9BACT</name>